<dbReference type="Pfam" id="PF03180">
    <property type="entry name" value="Lipoprotein_9"/>
    <property type="match status" value="1"/>
</dbReference>
<comment type="caution">
    <text evidence="8">The sequence shown here is derived from an EMBL/GenBank/DDBJ whole genome shotgun (WGS) entry which is preliminary data.</text>
</comment>
<dbReference type="InterPro" id="IPR004872">
    <property type="entry name" value="Lipoprotein_NlpA"/>
</dbReference>
<feature type="chain" id="PRO_5046467090" evidence="7">
    <location>
        <begin position="32"/>
        <end position="301"/>
    </location>
</feature>
<dbReference type="SUPFAM" id="SSF53850">
    <property type="entry name" value="Periplasmic binding protein-like II"/>
    <property type="match status" value="1"/>
</dbReference>
<evidence type="ECO:0000313" key="9">
    <source>
        <dbReference type="Proteomes" id="UP001203579"/>
    </source>
</evidence>
<evidence type="ECO:0000256" key="4">
    <source>
        <dbReference type="ARBA" id="ARBA00023136"/>
    </source>
</evidence>
<evidence type="ECO:0000256" key="2">
    <source>
        <dbReference type="ARBA" id="ARBA00008973"/>
    </source>
</evidence>
<reference evidence="8 9" key="1">
    <citation type="submission" date="2022-05" db="EMBL/GenBank/DDBJ databases">
        <title>Corynebacterium sp. B5-R-101 sp. nov., isolated from human feces.</title>
        <authorList>
            <person name="Shamsuzzaman M."/>
            <person name="Dahal R.H."/>
        </authorList>
    </citation>
    <scope>NUCLEOTIDE SEQUENCE [LARGE SCALE GENOMIC DNA]</scope>
    <source>
        <strain evidence="8 9">B5-R-101</strain>
    </source>
</reference>
<keyword evidence="6" id="KW-0449">Lipoprotein</keyword>
<organism evidence="8 9">
    <name type="scientific">Corynebacterium intestinale</name>
    <dbReference type="NCBI Taxonomy" id="2943492"/>
    <lineage>
        <taxon>Bacteria</taxon>
        <taxon>Bacillati</taxon>
        <taxon>Actinomycetota</taxon>
        <taxon>Actinomycetes</taxon>
        <taxon>Mycobacteriales</taxon>
        <taxon>Corynebacteriaceae</taxon>
        <taxon>Corynebacterium</taxon>
    </lineage>
</organism>
<keyword evidence="3 7" id="KW-0732">Signal</keyword>
<dbReference type="PROSITE" id="PS51257">
    <property type="entry name" value="PROKAR_LIPOPROTEIN"/>
    <property type="match status" value="1"/>
</dbReference>
<evidence type="ECO:0000256" key="5">
    <source>
        <dbReference type="ARBA" id="ARBA00023139"/>
    </source>
</evidence>
<evidence type="ECO:0000256" key="6">
    <source>
        <dbReference type="ARBA" id="ARBA00023288"/>
    </source>
</evidence>
<dbReference type="EMBL" id="JAMKFF010000009">
    <property type="protein sequence ID" value="MCL8494430.1"/>
    <property type="molecule type" value="Genomic_DNA"/>
</dbReference>
<evidence type="ECO:0000313" key="8">
    <source>
        <dbReference type="EMBL" id="MCL8494430.1"/>
    </source>
</evidence>
<keyword evidence="9" id="KW-1185">Reference proteome</keyword>
<comment type="subcellular location">
    <subcellularLocation>
        <location evidence="1">Membrane</location>
        <topology evidence="1">Lipid-anchor</topology>
    </subcellularLocation>
</comment>
<feature type="signal peptide" evidence="7">
    <location>
        <begin position="1"/>
        <end position="31"/>
    </location>
</feature>
<name>A0ABT0TBQ5_9CORY</name>
<proteinExistence type="inferred from homology"/>
<dbReference type="PANTHER" id="PTHR30429">
    <property type="entry name" value="D-METHIONINE-BINDING LIPOPROTEIN METQ"/>
    <property type="match status" value="1"/>
</dbReference>
<evidence type="ECO:0000256" key="3">
    <source>
        <dbReference type="ARBA" id="ARBA00022729"/>
    </source>
</evidence>
<protein>
    <submittedName>
        <fullName evidence="8">MetQ/NlpA family ABC transporter substrate-binding protein</fullName>
    </submittedName>
</protein>
<evidence type="ECO:0000256" key="1">
    <source>
        <dbReference type="ARBA" id="ARBA00004635"/>
    </source>
</evidence>
<dbReference type="PANTHER" id="PTHR30429:SF3">
    <property type="entry name" value="LIPOPROTEIN"/>
    <property type="match status" value="1"/>
</dbReference>
<keyword evidence="5" id="KW-0564">Palmitate</keyword>
<comment type="similarity">
    <text evidence="2">Belongs to the NlpA lipoprotein family.</text>
</comment>
<accession>A0ABT0TBQ5</accession>
<keyword evidence="4" id="KW-0472">Membrane</keyword>
<dbReference type="Proteomes" id="UP001203579">
    <property type="component" value="Unassembled WGS sequence"/>
</dbReference>
<dbReference type="RefSeq" id="WP_250224560.1">
    <property type="nucleotide sequence ID" value="NZ_JAMFTR010000009.1"/>
</dbReference>
<evidence type="ECO:0000256" key="7">
    <source>
        <dbReference type="SAM" id="SignalP"/>
    </source>
</evidence>
<dbReference type="Gene3D" id="3.40.190.10">
    <property type="entry name" value="Periplasmic binding protein-like II"/>
    <property type="match status" value="2"/>
</dbReference>
<sequence>MRIRRLVAAAVASLAAATSLVACSSASSDFAAGTAEDPIIIGTTDAELPEWGVLKELAAQEGIEIEMKSFTDYATPNQSLAEGSTDTNKFQHLKFLAEYNVGNGTNLVPVASTQVYPMPLFWKGHDSIDGIEGQDIAIPNDATNQGRAINLLAANGLLKLKEEGKLTPDPADIDESASKVTITPVDASQTPSAFGEGKPAIITNSFFKRAGINPADAVLYDDPENPNADPKILFDPYVNVWAVQEKDKDNEKVKKLAELYLSDEVKAAVQDTTGGTTIFVDKPQAELQEILDRLEEEASSS</sequence>
<gene>
    <name evidence="8" type="ORF">M5J06_09870</name>
</gene>